<dbReference type="PANTHER" id="PTHR33146">
    <property type="entry name" value="ENDONUCLEASE 4"/>
    <property type="match status" value="1"/>
</dbReference>
<keyword evidence="5" id="KW-1015">Disulfide bond</keyword>
<feature type="signal peptide" evidence="7">
    <location>
        <begin position="1"/>
        <end position="19"/>
    </location>
</feature>
<keyword evidence="7" id="KW-0732">Signal</keyword>
<feature type="chain" id="PRO_5045374285" evidence="7">
    <location>
        <begin position="20"/>
        <end position="354"/>
    </location>
</feature>
<dbReference type="Proteomes" id="UP001495147">
    <property type="component" value="Unassembled WGS sequence"/>
</dbReference>
<organism evidence="8 9">
    <name type="scientific">Roseateles paludis</name>
    <dbReference type="NCBI Taxonomy" id="3145238"/>
    <lineage>
        <taxon>Bacteria</taxon>
        <taxon>Pseudomonadati</taxon>
        <taxon>Pseudomonadota</taxon>
        <taxon>Betaproteobacteria</taxon>
        <taxon>Burkholderiales</taxon>
        <taxon>Sphaerotilaceae</taxon>
        <taxon>Roseateles</taxon>
    </lineage>
</organism>
<accession>A0ABV0G1N7</accession>
<evidence type="ECO:0000256" key="2">
    <source>
        <dbReference type="ARBA" id="ARBA00022723"/>
    </source>
</evidence>
<reference evidence="8 9" key="1">
    <citation type="submission" date="2024-05" db="EMBL/GenBank/DDBJ databases">
        <title>Roseateles sp. DJS-2-20 16S ribosomal RNA gene Genome sequencing and assembly.</title>
        <authorList>
            <person name="Woo H."/>
        </authorList>
    </citation>
    <scope>NUCLEOTIDE SEQUENCE [LARGE SCALE GENOMIC DNA]</scope>
    <source>
        <strain evidence="8 9">DJS-2-20</strain>
    </source>
</reference>
<proteinExistence type="predicted"/>
<keyword evidence="4" id="KW-0378">Hydrolase</keyword>
<evidence type="ECO:0000256" key="6">
    <source>
        <dbReference type="ARBA" id="ARBA00023180"/>
    </source>
</evidence>
<dbReference type="EMBL" id="JBDPZD010000002">
    <property type="protein sequence ID" value="MEO3691626.1"/>
    <property type="molecule type" value="Genomic_DNA"/>
</dbReference>
<evidence type="ECO:0000256" key="7">
    <source>
        <dbReference type="SAM" id="SignalP"/>
    </source>
</evidence>
<evidence type="ECO:0000313" key="8">
    <source>
        <dbReference type="EMBL" id="MEO3691626.1"/>
    </source>
</evidence>
<name>A0ABV0G1N7_9BURK</name>
<dbReference type="InterPro" id="IPR003154">
    <property type="entry name" value="S1/P1nuclease"/>
</dbReference>
<dbReference type="CDD" id="cd11010">
    <property type="entry name" value="S1-P1_nuclease"/>
    <property type="match status" value="1"/>
</dbReference>
<gene>
    <name evidence="8" type="ORF">ABDJ85_09110</name>
</gene>
<protein>
    <submittedName>
        <fullName evidence="8">S1/P1 nuclease</fullName>
    </submittedName>
</protein>
<dbReference type="InterPro" id="IPR008947">
    <property type="entry name" value="PLipase_C/P1_nuclease_dom_sf"/>
</dbReference>
<dbReference type="RefSeq" id="WP_347704878.1">
    <property type="nucleotide sequence ID" value="NZ_JBDPZD010000002.1"/>
</dbReference>
<comment type="caution">
    <text evidence="8">The sequence shown here is derived from an EMBL/GenBank/DDBJ whole genome shotgun (WGS) entry which is preliminary data.</text>
</comment>
<evidence type="ECO:0000313" key="9">
    <source>
        <dbReference type="Proteomes" id="UP001495147"/>
    </source>
</evidence>
<keyword evidence="2" id="KW-0479">Metal-binding</keyword>
<sequence>MKWQACVMRVAMAACVAVAATGAQAWSGDGHKTVGTLAAELIKGTPAEARVTALLGGLSLADAAVWGDCVKGIDPRRNYSYTVTGRYAECAVYEARPDLLAEMADFVRRIDLQCGTAEGNENCHKQAHYVNMPVQRSRYELGFTGTREYDLVGAARTAVKVLQGQPAPAAYNLKGPREALLMLVHFVGDLHQPLHVGSVYLDADGHPVDPEKSGFDASTHTIGGNRILKLVTADKPASIAEYAAGFRPPNLHTVWDDGSGPLGPTHVDAAWVAAAAKQPALAGEPSAWPELIFNDTLEQARVAFDGLEFSARQGQLWTVRLSEAYEARMLAIKREQLTRAGARLAQLLKAIFPD</sequence>
<keyword evidence="3" id="KW-0255">Endonuclease</keyword>
<evidence type="ECO:0000256" key="5">
    <source>
        <dbReference type="ARBA" id="ARBA00023157"/>
    </source>
</evidence>
<keyword evidence="9" id="KW-1185">Reference proteome</keyword>
<evidence type="ECO:0000256" key="1">
    <source>
        <dbReference type="ARBA" id="ARBA00022722"/>
    </source>
</evidence>
<dbReference type="SUPFAM" id="SSF48537">
    <property type="entry name" value="Phospholipase C/P1 nuclease"/>
    <property type="match status" value="1"/>
</dbReference>
<dbReference type="PANTHER" id="PTHR33146:SF26">
    <property type="entry name" value="ENDONUCLEASE 4"/>
    <property type="match status" value="1"/>
</dbReference>
<keyword evidence="6" id="KW-0325">Glycoprotein</keyword>
<keyword evidence="1" id="KW-0540">Nuclease</keyword>
<dbReference type="Gene3D" id="1.10.575.10">
    <property type="entry name" value="P1 Nuclease"/>
    <property type="match status" value="1"/>
</dbReference>
<dbReference type="Pfam" id="PF02265">
    <property type="entry name" value="S1-P1_nuclease"/>
    <property type="match status" value="1"/>
</dbReference>
<evidence type="ECO:0000256" key="4">
    <source>
        <dbReference type="ARBA" id="ARBA00022801"/>
    </source>
</evidence>
<evidence type="ECO:0000256" key="3">
    <source>
        <dbReference type="ARBA" id="ARBA00022759"/>
    </source>
</evidence>